<dbReference type="EMBL" id="WFLM01000002">
    <property type="protein sequence ID" value="KAB8039455.1"/>
    <property type="molecule type" value="Genomic_DNA"/>
</dbReference>
<dbReference type="PRINTS" id="PR00762">
    <property type="entry name" value="CLCHANNEL"/>
</dbReference>
<dbReference type="OrthoDB" id="9767361at2"/>
<dbReference type="Gene3D" id="1.10.3080.10">
    <property type="entry name" value="Clc chloride channel"/>
    <property type="match status" value="1"/>
</dbReference>
<feature type="transmembrane region" description="Helical" evidence="10">
    <location>
        <begin position="410"/>
        <end position="430"/>
    </location>
</feature>
<evidence type="ECO:0000313" key="12">
    <source>
        <dbReference type="Proteomes" id="UP000437748"/>
    </source>
</evidence>
<keyword evidence="12" id="KW-1185">Reference proteome</keyword>
<keyword evidence="3 10" id="KW-0812">Transmembrane</keyword>
<evidence type="ECO:0000256" key="8">
    <source>
        <dbReference type="ARBA" id="ARBA00023214"/>
    </source>
</evidence>
<evidence type="ECO:0000256" key="5">
    <source>
        <dbReference type="ARBA" id="ARBA00023065"/>
    </source>
</evidence>
<dbReference type="InterPro" id="IPR001807">
    <property type="entry name" value="ClC"/>
</dbReference>
<accession>A0A6N6VT00</accession>
<dbReference type="InterPro" id="IPR050368">
    <property type="entry name" value="ClC-type_chloride_channel"/>
</dbReference>
<evidence type="ECO:0000256" key="10">
    <source>
        <dbReference type="SAM" id="Phobius"/>
    </source>
</evidence>
<dbReference type="Pfam" id="PF00654">
    <property type="entry name" value="Voltage_CLC"/>
    <property type="match status" value="1"/>
</dbReference>
<dbReference type="PANTHER" id="PTHR43427:SF6">
    <property type="entry name" value="CHLORIDE CHANNEL PROTEIN CLC-E"/>
    <property type="match status" value="1"/>
</dbReference>
<comment type="caution">
    <text evidence="11">The sequence shown here is derived from an EMBL/GenBank/DDBJ whole genome shotgun (WGS) entry which is preliminary data.</text>
</comment>
<comment type="subcellular location">
    <subcellularLocation>
        <location evidence="1">Membrane</location>
        <topology evidence="1">Multi-pass membrane protein</topology>
    </subcellularLocation>
</comment>
<dbReference type="RefSeq" id="WP_153418680.1">
    <property type="nucleotide sequence ID" value="NZ_WFLM01000002.1"/>
</dbReference>
<dbReference type="GO" id="GO:0034707">
    <property type="term" value="C:chloride channel complex"/>
    <property type="evidence" value="ECO:0007669"/>
    <property type="project" value="UniProtKB-KW"/>
</dbReference>
<organism evidence="11 12">
    <name type="scientific">Silvanigrella paludirubra</name>
    <dbReference type="NCBI Taxonomy" id="2499159"/>
    <lineage>
        <taxon>Bacteria</taxon>
        <taxon>Pseudomonadati</taxon>
        <taxon>Bdellovibrionota</taxon>
        <taxon>Oligoflexia</taxon>
        <taxon>Silvanigrellales</taxon>
        <taxon>Silvanigrellaceae</taxon>
        <taxon>Silvanigrella</taxon>
    </lineage>
</organism>
<dbReference type="Proteomes" id="UP000437748">
    <property type="component" value="Unassembled WGS sequence"/>
</dbReference>
<feature type="transmembrane region" description="Helical" evidence="10">
    <location>
        <begin position="319"/>
        <end position="337"/>
    </location>
</feature>
<feature type="transmembrane region" description="Helical" evidence="10">
    <location>
        <begin position="382"/>
        <end position="404"/>
    </location>
</feature>
<keyword evidence="5" id="KW-0406">Ion transport</keyword>
<dbReference type="InterPro" id="IPR014743">
    <property type="entry name" value="Cl-channel_core"/>
</dbReference>
<feature type="transmembrane region" description="Helical" evidence="10">
    <location>
        <begin position="282"/>
        <end position="299"/>
    </location>
</feature>
<gene>
    <name evidence="11" type="ORF">GCL60_04160</name>
</gene>
<evidence type="ECO:0000256" key="2">
    <source>
        <dbReference type="ARBA" id="ARBA00022448"/>
    </source>
</evidence>
<feature type="transmembrane region" description="Helical" evidence="10">
    <location>
        <begin position="172"/>
        <end position="197"/>
    </location>
</feature>
<evidence type="ECO:0000313" key="11">
    <source>
        <dbReference type="EMBL" id="KAB8039455.1"/>
    </source>
</evidence>
<feature type="transmembrane region" description="Helical" evidence="10">
    <location>
        <begin position="27"/>
        <end position="55"/>
    </location>
</feature>
<dbReference type="SUPFAM" id="SSF81340">
    <property type="entry name" value="Clc chloride channel"/>
    <property type="match status" value="1"/>
</dbReference>
<keyword evidence="7" id="KW-0869">Chloride channel</keyword>
<feature type="transmembrane region" description="Helical" evidence="10">
    <location>
        <begin position="75"/>
        <end position="97"/>
    </location>
</feature>
<evidence type="ECO:0000256" key="4">
    <source>
        <dbReference type="ARBA" id="ARBA00022989"/>
    </source>
</evidence>
<reference evidence="11 12" key="1">
    <citation type="submission" date="2019-10" db="EMBL/GenBank/DDBJ databases">
        <title>New species of Slilvanegrellaceae.</title>
        <authorList>
            <person name="Pitt A."/>
            <person name="Hahn M.W."/>
        </authorList>
    </citation>
    <scope>NUCLEOTIDE SEQUENCE [LARGE SCALE GENOMIC DNA]</scope>
    <source>
        <strain evidence="11 12">SP-Ram-0.45-NSY-1</strain>
    </source>
</reference>
<dbReference type="CDD" id="cd00400">
    <property type="entry name" value="Voltage_gated_ClC"/>
    <property type="match status" value="1"/>
</dbReference>
<keyword evidence="8" id="KW-0868">Chloride</keyword>
<keyword evidence="2" id="KW-0813">Transport</keyword>
<dbReference type="PANTHER" id="PTHR43427">
    <property type="entry name" value="CHLORIDE CHANNEL PROTEIN CLC-E"/>
    <property type="match status" value="1"/>
</dbReference>
<evidence type="ECO:0000256" key="9">
    <source>
        <dbReference type="ARBA" id="ARBA00023303"/>
    </source>
</evidence>
<dbReference type="AlphaFoldDB" id="A0A6N6VT00"/>
<feature type="transmembrane region" description="Helical" evidence="10">
    <location>
        <begin position="349"/>
        <end position="370"/>
    </location>
</feature>
<feature type="transmembrane region" description="Helical" evidence="10">
    <location>
        <begin position="247"/>
        <end position="270"/>
    </location>
</feature>
<sequence length="466" mass="50469">MNYFEKMQFLKENTFHSKKSIFNKRDILICLLSIIIGISVGYLAQALKLIINFVTNFFYFGKFSFELALPENNHLGYYAFFIPIIGGLIVGLIARFINPSVYGHGIPETMEKILINESLIQKRMLFLKPASAAISVGTGGPFGEEGPIIATGATLGSAFGQLIKMSSEERKILLASGVAGAVSAAFGSPFGGIFLAIELMLFEFKPRSLVPAALSVIAAEFIRMKFVGDNLAFTMSLVSLPTASMDIICYFVIGIFIGVISVGMTHSVHYCESIFEKLPIHWMWWPALGGIGVGAIGVIEPKVLGAGYETISSILNGNVIGHFAASLFILKFLAWLIGVSSRTTAGTLAPLFMIGGCLGVTLSGLISYLFPFIQLDPKIAAMVGMASLFAGVTRAFLASVFITLEATHQFWAAIPVLTGCVAAYLISLFLMQHSILTYSLVKKGIIIPNEQINVTVNDHQKTDNKK</sequence>
<evidence type="ECO:0000256" key="7">
    <source>
        <dbReference type="ARBA" id="ARBA00023173"/>
    </source>
</evidence>
<name>A0A6N6VT00_9BACT</name>
<evidence type="ECO:0000256" key="1">
    <source>
        <dbReference type="ARBA" id="ARBA00004141"/>
    </source>
</evidence>
<proteinExistence type="predicted"/>
<evidence type="ECO:0000256" key="3">
    <source>
        <dbReference type="ARBA" id="ARBA00022692"/>
    </source>
</evidence>
<dbReference type="GO" id="GO:0005254">
    <property type="term" value="F:chloride channel activity"/>
    <property type="evidence" value="ECO:0007669"/>
    <property type="project" value="UniProtKB-KW"/>
</dbReference>
<keyword evidence="6 10" id="KW-0472">Membrane</keyword>
<protein>
    <submittedName>
        <fullName evidence="11">Chloride channel protein</fullName>
    </submittedName>
</protein>
<keyword evidence="9" id="KW-0407">Ion channel</keyword>
<evidence type="ECO:0000256" key="6">
    <source>
        <dbReference type="ARBA" id="ARBA00023136"/>
    </source>
</evidence>
<keyword evidence="4 10" id="KW-1133">Transmembrane helix</keyword>